<dbReference type="WBParaSite" id="ASIM_0000052101-mRNA-1">
    <property type="protein sequence ID" value="ASIM_0000052101-mRNA-1"/>
    <property type="gene ID" value="ASIM_0000052101"/>
</dbReference>
<feature type="compositionally biased region" description="Polar residues" evidence="1">
    <location>
        <begin position="318"/>
        <end position="338"/>
    </location>
</feature>
<feature type="region of interest" description="Disordered" evidence="1">
    <location>
        <begin position="314"/>
        <end position="338"/>
    </location>
</feature>
<protein>
    <submittedName>
        <fullName evidence="4">SH2 domain-containing protein</fullName>
    </submittedName>
</protein>
<evidence type="ECO:0000313" key="4">
    <source>
        <dbReference type="WBParaSite" id="ASIM_0000052101-mRNA-1"/>
    </source>
</evidence>
<proteinExistence type="predicted"/>
<dbReference type="AlphaFoldDB" id="A0A0M3IZ40"/>
<organism evidence="4">
    <name type="scientific">Anisakis simplex</name>
    <name type="common">Herring worm</name>
    <dbReference type="NCBI Taxonomy" id="6269"/>
    <lineage>
        <taxon>Eukaryota</taxon>
        <taxon>Metazoa</taxon>
        <taxon>Ecdysozoa</taxon>
        <taxon>Nematoda</taxon>
        <taxon>Chromadorea</taxon>
        <taxon>Rhabditida</taxon>
        <taxon>Spirurina</taxon>
        <taxon>Ascaridomorpha</taxon>
        <taxon>Ascaridoidea</taxon>
        <taxon>Anisakidae</taxon>
        <taxon>Anisakis</taxon>
        <taxon>Anisakis simplex complex</taxon>
    </lineage>
</organism>
<gene>
    <name evidence="2" type="ORF">ASIM_LOCUS423</name>
</gene>
<name>A0A0M3IZ40_ANISI</name>
<evidence type="ECO:0000313" key="3">
    <source>
        <dbReference type="Proteomes" id="UP000267096"/>
    </source>
</evidence>
<reference evidence="4" key="1">
    <citation type="submission" date="2017-02" db="UniProtKB">
        <authorList>
            <consortium name="WormBaseParasite"/>
        </authorList>
    </citation>
    <scope>IDENTIFICATION</scope>
</reference>
<dbReference type="Proteomes" id="UP000267096">
    <property type="component" value="Unassembled WGS sequence"/>
</dbReference>
<keyword evidence="3" id="KW-1185">Reference proteome</keyword>
<dbReference type="EMBL" id="UYRR01000253">
    <property type="protein sequence ID" value="VDK17695.1"/>
    <property type="molecule type" value="Genomic_DNA"/>
</dbReference>
<evidence type="ECO:0000256" key="1">
    <source>
        <dbReference type="SAM" id="MobiDB-lite"/>
    </source>
</evidence>
<reference evidence="2 3" key="2">
    <citation type="submission" date="2018-11" db="EMBL/GenBank/DDBJ databases">
        <authorList>
            <consortium name="Pathogen Informatics"/>
        </authorList>
    </citation>
    <scope>NUCLEOTIDE SEQUENCE [LARGE SCALE GENOMIC DNA]</scope>
</reference>
<accession>A0A0M3IZ40</accession>
<sequence>MSDNTSFADETFDCSQAFTIFDGPDQDQAEYFEEILFDGTIPEGGGVQRQSQQQQQFSTLTTQSESSVWPDQCVETVPLASPCRVRCRSTSAAQLVYCCTANAGDEWCSFTPTGQSVQCFKRAGQSVQCFIKQGDYQPSATSLCAEPECCFMQQSEATNCGCLESRENCASRQRLLASSKACFQFLWSSSCQSASKSVLLAADVNARLSASRAVKLVPHKSQNVFINSEQTFETPATWSHQQSSGCIVESTARNQNSSYSSPAYSSLNHNVSPSFSHSSCNNDSVNNGYNVSPIRSTLSSNNFSNSVIDDLPNVPRDCSSQKNWPSTSTSTFNEQPSSSSSFVHAFRASPNRLDSQSSGSIGSSLEQFSSSSSCVSSLESIAAPSSFTASSREFDRCAAWLDQLIAESRADIDRERLQSSRDVFGHVGSGLHPSGNVPSNDSNITEINVSDLTRKGSLESCSSMTSEYSAPLSSSPKSTFCSFV</sequence>
<evidence type="ECO:0000313" key="2">
    <source>
        <dbReference type="EMBL" id="VDK17695.1"/>
    </source>
</evidence>